<dbReference type="GO" id="GO:0046872">
    <property type="term" value="F:metal ion binding"/>
    <property type="evidence" value="ECO:0007669"/>
    <property type="project" value="InterPro"/>
</dbReference>
<dbReference type="PANTHER" id="PTHR33677:SF3">
    <property type="entry name" value="COPPER-SENSING TRANSCRIPTIONAL REPRESSOR RICR"/>
    <property type="match status" value="1"/>
</dbReference>
<evidence type="ECO:0000313" key="2">
    <source>
        <dbReference type="Proteomes" id="UP000178040"/>
    </source>
</evidence>
<comment type="caution">
    <text evidence="1">The sequence shown here is derived from an EMBL/GenBank/DDBJ whole genome shotgun (WGS) entry which is preliminary data.</text>
</comment>
<name>A0A1F7IQM2_9BACT</name>
<protein>
    <recommendedName>
        <fullName evidence="3">Transcriptional regulator</fullName>
    </recommendedName>
</protein>
<evidence type="ECO:0008006" key="3">
    <source>
        <dbReference type="Google" id="ProtNLM"/>
    </source>
</evidence>
<dbReference type="AlphaFoldDB" id="A0A1F7IQM2"/>
<dbReference type="GO" id="GO:0003677">
    <property type="term" value="F:DNA binding"/>
    <property type="evidence" value="ECO:0007669"/>
    <property type="project" value="InterPro"/>
</dbReference>
<dbReference type="InterPro" id="IPR003735">
    <property type="entry name" value="Metal_Tscrpt_repr"/>
</dbReference>
<dbReference type="Pfam" id="PF02583">
    <property type="entry name" value="Trns_repr_metal"/>
    <property type="match status" value="1"/>
</dbReference>
<dbReference type="GO" id="GO:0045892">
    <property type="term" value="P:negative regulation of DNA-templated transcription"/>
    <property type="evidence" value="ECO:0007669"/>
    <property type="project" value="UniProtKB-ARBA"/>
</dbReference>
<sequence>MYKPKDLQERISHRLKISLGHLKKVITMVENQEYCIDVLHQLQAIQEGLKKTGNLVLENHLKTCASESIKKGESEKAIAEIMKILERKNL</sequence>
<dbReference type="EMBL" id="MGAI01000003">
    <property type="protein sequence ID" value="OGK45666.1"/>
    <property type="molecule type" value="Genomic_DNA"/>
</dbReference>
<dbReference type="InterPro" id="IPR038390">
    <property type="entry name" value="Metal_Tscrpt_repr_sf"/>
</dbReference>
<dbReference type="Gene3D" id="1.20.58.1000">
    <property type="entry name" value="Metal-sensitive repressor, helix protomer"/>
    <property type="match status" value="1"/>
</dbReference>
<dbReference type="PANTHER" id="PTHR33677">
    <property type="entry name" value="TRANSCRIPTIONAL REPRESSOR FRMR-RELATED"/>
    <property type="match status" value="1"/>
</dbReference>
<accession>A0A1F7IQM2</accession>
<dbReference type="Proteomes" id="UP000178040">
    <property type="component" value="Unassembled WGS sequence"/>
</dbReference>
<organism evidence="1 2">
    <name type="scientific">Candidatus Roizmanbacteria bacterium RIFCSPLOWO2_01_FULL_37_16</name>
    <dbReference type="NCBI Taxonomy" id="1802058"/>
    <lineage>
        <taxon>Bacteria</taxon>
        <taxon>Candidatus Roizmaniibacteriota</taxon>
    </lineage>
</organism>
<reference evidence="1 2" key="1">
    <citation type="journal article" date="2016" name="Nat. Commun.">
        <title>Thousands of microbial genomes shed light on interconnected biogeochemical processes in an aquifer system.</title>
        <authorList>
            <person name="Anantharaman K."/>
            <person name="Brown C.T."/>
            <person name="Hug L.A."/>
            <person name="Sharon I."/>
            <person name="Castelle C.J."/>
            <person name="Probst A.J."/>
            <person name="Thomas B.C."/>
            <person name="Singh A."/>
            <person name="Wilkins M.J."/>
            <person name="Karaoz U."/>
            <person name="Brodie E.L."/>
            <person name="Williams K.H."/>
            <person name="Hubbard S.S."/>
            <person name="Banfield J.F."/>
        </authorList>
    </citation>
    <scope>NUCLEOTIDE SEQUENCE [LARGE SCALE GENOMIC DNA]</scope>
</reference>
<gene>
    <name evidence="1" type="ORF">A3B40_04265</name>
</gene>
<evidence type="ECO:0000313" key="1">
    <source>
        <dbReference type="EMBL" id="OGK45666.1"/>
    </source>
</evidence>
<proteinExistence type="predicted"/>